<dbReference type="GO" id="GO:0009372">
    <property type="term" value="P:quorum sensing"/>
    <property type="evidence" value="ECO:0007669"/>
    <property type="project" value="UniProtKB-KW"/>
</dbReference>
<dbReference type="EMBL" id="JACJVN010000068">
    <property type="protein sequence ID" value="MBB6679069.1"/>
    <property type="molecule type" value="Genomic_DNA"/>
</dbReference>
<dbReference type="SMART" id="SM00793">
    <property type="entry name" value="AgrB"/>
    <property type="match status" value="1"/>
</dbReference>
<dbReference type="RefSeq" id="WP_185180335.1">
    <property type="nucleotide sequence ID" value="NZ_CBCSEP010000009.1"/>
</dbReference>
<sequence>MIEKLSYQIATSIKNAEPDKTPSVDMMKFSLIILIHTAFTALLIIIVSLFTGETLATFEGLLFFMCLRFFSGGYHMHKSSWCTILSIVLMCSAPLFDLNEKIVFILNVLNCIMMVVFAPANIKGYARIPEKYFPLLKVISILIAGSNFMFMSSTIAAVSLFQSVLLLFKNKEGGEKA</sequence>
<evidence type="ECO:0000256" key="6">
    <source>
        <dbReference type="ARBA" id="ARBA00022989"/>
    </source>
</evidence>
<comment type="caution">
    <text evidence="9">The sequence shown here is derived from an EMBL/GenBank/DDBJ whole genome shotgun (WGS) entry which is preliminary data.</text>
</comment>
<dbReference type="Proteomes" id="UP000574133">
    <property type="component" value="Unassembled WGS sequence"/>
</dbReference>
<dbReference type="AlphaFoldDB" id="A0A841TGL2"/>
<keyword evidence="2" id="KW-0673">Quorum sensing</keyword>
<evidence type="ECO:0000313" key="10">
    <source>
        <dbReference type="Proteomes" id="UP000574133"/>
    </source>
</evidence>
<keyword evidence="10" id="KW-1185">Reference proteome</keyword>
<evidence type="ECO:0000256" key="3">
    <source>
        <dbReference type="ARBA" id="ARBA00022670"/>
    </source>
</evidence>
<keyword evidence="3" id="KW-0645">Protease</keyword>
<keyword evidence="5" id="KW-0378">Hydrolase</keyword>
<evidence type="ECO:0000256" key="8">
    <source>
        <dbReference type="SAM" id="Phobius"/>
    </source>
</evidence>
<feature type="transmembrane region" description="Helical" evidence="8">
    <location>
        <begin position="134"/>
        <end position="161"/>
    </location>
</feature>
<evidence type="ECO:0000256" key="7">
    <source>
        <dbReference type="ARBA" id="ARBA00023136"/>
    </source>
</evidence>
<keyword evidence="4 8" id="KW-0812">Transmembrane</keyword>
<feature type="transmembrane region" description="Helical" evidence="8">
    <location>
        <begin position="55"/>
        <end position="71"/>
    </location>
</feature>
<keyword evidence="6 8" id="KW-1133">Transmembrane helix</keyword>
<evidence type="ECO:0000256" key="1">
    <source>
        <dbReference type="ARBA" id="ARBA00022475"/>
    </source>
</evidence>
<dbReference type="Pfam" id="PF04647">
    <property type="entry name" value="AgrB"/>
    <property type="match status" value="1"/>
</dbReference>
<dbReference type="GO" id="GO:0008233">
    <property type="term" value="F:peptidase activity"/>
    <property type="evidence" value="ECO:0007669"/>
    <property type="project" value="UniProtKB-KW"/>
</dbReference>
<dbReference type="GO" id="GO:0006508">
    <property type="term" value="P:proteolysis"/>
    <property type="evidence" value="ECO:0007669"/>
    <property type="project" value="UniProtKB-KW"/>
</dbReference>
<dbReference type="GO" id="GO:0016020">
    <property type="term" value="C:membrane"/>
    <property type="evidence" value="ECO:0007669"/>
    <property type="project" value="InterPro"/>
</dbReference>
<feature type="transmembrane region" description="Helical" evidence="8">
    <location>
        <begin position="102"/>
        <end position="122"/>
    </location>
</feature>
<evidence type="ECO:0000256" key="2">
    <source>
        <dbReference type="ARBA" id="ARBA00022654"/>
    </source>
</evidence>
<evidence type="ECO:0000256" key="4">
    <source>
        <dbReference type="ARBA" id="ARBA00022692"/>
    </source>
</evidence>
<evidence type="ECO:0000313" key="9">
    <source>
        <dbReference type="EMBL" id="MBB6679069.1"/>
    </source>
</evidence>
<accession>A0A841TGL2</accession>
<proteinExistence type="predicted"/>
<name>A0A841TGL2_9BACL</name>
<evidence type="ECO:0000256" key="5">
    <source>
        <dbReference type="ARBA" id="ARBA00022801"/>
    </source>
</evidence>
<reference evidence="9 10" key="1">
    <citation type="submission" date="2020-08" db="EMBL/GenBank/DDBJ databases">
        <title>Cohnella phylogeny.</title>
        <authorList>
            <person name="Dunlap C."/>
        </authorList>
    </citation>
    <scope>NUCLEOTIDE SEQUENCE [LARGE SCALE GENOMIC DNA]</scope>
    <source>
        <strain evidence="9 10">DSM 103658</strain>
    </source>
</reference>
<keyword evidence="7 8" id="KW-0472">Membrane</keyword>
<keyword evidence="1" id="KW-1003">Cell membrane</keyword>
<gene>
    <name evidence="9" type="ORF">H4Q31_17405</name>
</gene>
<feature type="transmembrane region" description="Helical" evidence="8">
    <location>
        <begin position="29"/>
        <end position="49"/>
    </location>
</feature>
<organism evidence="9 10">
    <name type="scientific">Cohnella lubricantis</name>
    <dbReference type="NCBI Taxonomy" id="2163172"/>
    <lineage>
        <taxon>Bacteria</taxon>
        <taxon>Bacillati</taxon>
        <taxon>Bacillota</taxon>
        <taxon>Bacilli</taxon>
        <taxon>Bacillales</taxon>
        <taxon>Paenibacillaceae</taxon>
        <taxon>Cohnella</taxon>
    </lineage>
</organism>
<dbReference type="InterPro" id="IPR006741">
    <property type="entry name" value="AgrB"/>
</dbReference>
<protein>
    <submittedName>
        <fullName evidence="9">Accessory gene regulator B family protein</fullName>
    </submittedName>
</protein>
<feature type="transmembrane region" description="Helical" evidence="8">
    <location>
        <begin position="78"/>
        <end position="96"/>
    </location>
</feature>